<dbReference type="Proteomes" id="UP000246352">
    <property type="component" value="Unassembled WGS sequence"/>
</dbReference>
<name>A0A317PJ19_9HYPH</name>
<evidence type="ECO:0000313" key="2">
    <source>
        <dbReference type="Proteomes" id="UP000246352"/>
    </source>
</evidence>
<dbReference type="EMBL" id="QGTR01000004">
    <property type="protein sequence ID" value="PWV99217.1"/>
    <property type="molecule type" value="Genomic_DNA"/>
</dbReference>
<protein>
    <recommendedName>
        <fullName evidence="3">Aminoglycoside phosphotransferase</fullName>
    </recommendedName>
</protein>
<sequence>MPKSFIRTALDRMITARERQARRYVNGALLHMDDATLKSLGRTRAEIEREGAQDYMY</sequence>
<reference evidence="1 2" key="1">
    <citation type="submission" date="2018-05" db="EMBL/GenBank/DDBJ databases">
        <title>Genomic Encyclopedia of Type Strains, Phase IV (KMG-IV): sequencing the most valuable type-strain genomes for metagenomic binning, comparative biology and taxonomic classification.</title>
        <authorList>
            <person name="Goeker M."/>
        </authorList>
    </citation>
    <scope>NUCLEOTIDE SEQUENCE [LARGE SCALE GENOMIC DNA]</scope>
    <source>
        <strain evidence="1 2">DSM 16791</strain>
    </source>
</reference>
<accession>A0A317PJ19</accession>
<dbReference type="AlphaFoldDB" id="A0A317PJ19"/>
<proteinExistence type="predicted"/>
<comment type="caution">
    <text evidence="1">The sequence shown here is derived from an EMBL/GenBank/DDBJ whole genome shotgun (WGS) entry which is preliminary data.</text>
</comment>
<dbReference type="RefSeq" id="WP_170132302.1">
    <property type="nucleotide sequence ID" value="NZ_QGTR01000004.1"/>
</dbReference>
<evidence type="ECO:0000313" key="1">
    <source>
        <dbReference type="EMBL" id="PWV99217.1"/>
    </source>
</evidence>
<gene>
    <name evidence="1" type="ORF">DFR52_104510</name>
</gene>
<evidence type="ECO:0008006" key="3">
    <source>
        <dbReference type="Google" id="ProtNLM"/>
    </source>
</evidence>
<keyword evidence="2" id="KW-1185">Reference proteome</keyword>
<organism evidence="1 2">
    <name type="scientific">Hoeflea marina</name>
    <dbReference type="NCBI Taxonomy" id="274592"/>
    <lineage>
        <taxon>Bacteria</taxon>
        <taxon>Pseudomonadati</taxon>
        <taxon>Pseudomonadota</taxon>
        <taxon>Alphaproteobacteria</taxon>
        <taxon>Hyphomicrobiales</taxon>
        <taxon>Rhizobiaceae</taxon>
        <taxon>Hoeflea</taxon>
    </lineage>
</organism>